<organism evidence="1 2">
    <name type="scientific">Pseudomonas putida (strain DOT-T1E)</name>
    <dbReference type="NCBI Taxonomy" id="1196325"/>
    <lineage>
        <taxon>Bacteria</taxon>
        <taxon>Pseudomonadati</taxon>
        <taxon>Pseudomonadota</taxon>
        <taxon>Gammaproteobacteria</taxon>
        <taxon>Pseudomonadales</taxon>
        <taxon>Pseudomonadaceae</taxon>
        <taxon>Pseudomonas</taxon>
    </lineage>
</organism>
<evidence type="ECO:0000313" key="1">
    <source>
        <dbReference type="EMBL" id="AFO48859.1"/>
    </source>
</evidence>
<dbReference type="Proteomes" id="UP000006503">
    <property type="component" value="Chromosome"/>
</dbReference>
<dbReference type="KEGG" id="ppx:T1E_3022"/>
<name>I7CAJ2_PSEPT</name>
<gene>
    <name evidence="1" type="ordered locus">T1E_3022</name>
</gene>
<reference evidence="2" key="1">
    <citation type="journal article" date="2013" name="Microb. Biotechnol.">
        <title>Metabolic potential of the organic-solvent tolerant Pseudomonas putida DOT-T1E deduced from its annotated genome.</title>
        <authorList>
            <person name="Udaondo Z."/>
            <person name="Molina L."/>
            <person name="Daniels C."/>
            <person name="Gomez M.J."/>
            <person name="Molina-Henares M.A."/>
            <person name="Matilla M.A."/>
            <person name="Roca A."/>
            <person name="Fernandez M."/>
            <person name="Duque E."/>
            <person name="Segura A."/>
            <person name="Ramos J.L."/>
        </authorList>
    </citation>
    <scope>NUCLEOTIDE SEQUENCE [LARGE SCALE GENOMIC DNA]</scope>
    <source>
        <strain evidence="2">DOT-T1E</strain>
    </source>
</reference>
<dbReference type="HOGENOM" id="CLU_2466657_0_0_6"/>
<sequence length="88" mass="9287">MALLDHASFRLAQPGVGAGSPANQAARWMAPASPVFAGKPAPTPMALDHTRLRPTHPVVGAGLPANQAALACLSGRPFLNYFNLEFFY</sequence>
<dbReference type="AlphaFoldDB" id="I7CAJ2"/>
<dbReference type="EMBL" id="CP003734">
    <property type="protein sequence ID" value="AFO48859.1"/>
    <property type="molecule type" value="Genomic_DNA"/>
</dbReference>
<accession>I7CAJ2</accession>
<evidence type="ECO:0000313" key="2">
    <source>
        <dbReference type="Proteomes" id="UP000006503"/>
    </source>
</evidence>
<protein>
    <submittedName>
        <fullName evidence="1">Uncharacterized protein</fullName>
    </submittedName>
</protein>
<proteinExistence type="predicted"/>